<name>A0AAD6Y8J8_9AGAR</name>
<dbReference type="Proteomes" id="UP001219525">
    <property type="component" value="Unassembled WGS sequence"/>
</dbReference>
<sequence>LTFRWVFIPWLQCELDAYRKRVNNTAKCADRNKILPHGVPNDMFLHPADHGILDFKIPVNLEFVDTVHNLYAPPTHEVFQLVPPDF</sequence>
<dbReference type="EMBL" id="JARJCW010000043">
    <property type="protein sequence ID" value="KAJ7205465.1"/>
    <property type="molecule type" value="Genomic_DNA"/>
</dbReference>
<feature type="non-terminal residue" evidence="1">
    <location>
        <position position="1"/>
    </location>
</feature>
<evidence type="ECO:0000313" key="2">
    <source>
        <dbReference type="Proteomes" id="UP001219525"/>
    </source>
</evidence>
<gene>
    <name evidence="1" type="ORF">GGX14DRAFT_312060</name>
</gene>
<dbReference type="AlphaFoldDB" id="A0AAD6Y8J8"/>
<comment type="caution">
    <text evidence="1">The sequence shown here is derived from an EMBL/GenBank/DDBJ whole genome shotgun (WGS) entry which is preliminary data.</text>
</comment>
<accession>A0AAD6Y8J8</accession>
<reference evidence="1" key="1">
    <citation type="submission" date="2023-03" db="EMBL/GenBank/DDBJ databases">
        <title>Massive genome expansion in bonnet fungi (Mycena s.s.) driven by repeated elements and novel gene families across ecological guilds.</title>
        <authorList>
            <consortium name="Lawrence Berkeley National Laboratory"/>
            <person name="Harder C.B."/>
            <person name="Miyauchi S."/>
            <person name="Viragh M."/>
            <person name="Kuo A."/>
            <person name="Thoen E."/>
            <person name="Andreopoulos B."/>
            <person name="Lu D."/>
            <person name="Skrede I."/>
            <person name="Drula E."/>
            <person name="Henrissat B."/>
            <person name="Morin E."/>
            <person name="Kohler A."/>
            <person name="Barry K."/>
            <person name="LaButti K."/>
            <person name="Morin E."/>
            <person name="Salamov A."/>
            <person name="Lipzen A."/>
            <person name="Mereny Z."/>
            <person name="Hegedus B."/>
            <person name="Baldrian P."/>
            <person name="Stursova M."/>
            <person name="Weitz H."/>
            <person name="Taylor A."/>
            <person name="Grigoriev I.V."/>
            <person name="Nagy L.G."/>
            <person name="Martin F."/>
            <person name="Kauserud H."/>
        </authorList>
    </citation>
    <scope>NUCLEOTIDE SEQUENCE</scope>
    <source>
        <strain evidence="1">9144</strain>
    </source>
</reference>
<keyword evidence="2" id="KW-1185">Reference proteome</keyword>
<feature type="non-terminal residue" evidence="1">
    <location>
        <position position="86"/>
    </location>
</feature>
<protein>
    <submittedName>
        <fullName evidence="1">Uncharacterized protein</fullName>
    </submittedName>
</protein>
<evidence type="ECO:0000313" key="1">
    <source>
        <dbReference type="EMBL" id="KAJ7205465.1"/>
    </source>
</evidence>
<proteinExistence type="predicted"/>
<organism evidence="1 2">
    <name type="scientific">Mycena pura</name>
    <dbReference type="NCBI Taxonomy" id="153505"/>
    <lineage>
        <taxon>Eukaryota</taxon>
        <taxon>Fungi</taxon>
        <taxon>Dikarya</taxon>
        <taxon>Basidiomycota</taxon>
        <taxon>Agaricomycotina</taxon>
        <taxon>Agaricomycetes</taxon>
        <taxon>Agaricomycetidae</taxon>
        <taxon>Agaricales</taxon>
        <taxon>Marasmiineae</taxon>
        <taxon>Mycenaceae</taxon>
        <taxon>Mycena</taxon>
    </lineage>
</organism>